<keyword evidence="2" id="KW-0812">Transmembrane</keyword>
<dbReference type="AlphaFoldDB" id="A0A1E7FNK0"/>
<dbReference type="InParanoid" id="A0A1E7FNK0"/>
<keyword evidence="2" id="KW-0472">Membrane</keyword>
<proteinExistence type="predicted"/>
<evidence type="ECO:0000256" key="2">
    <source>
        <dbReference type="SAM" id="Phobius"/>
    </source>
</evidence>
<dbReference type="Proteomes" id="UP000095751">
    <property type="component" value="Unassembled WGS sequence"/>
</dbReference>
<dbReference type="OrthoDB" id="10645170at2759"/>
<feature type="region of interest" description="Disordered" evidence="1">
    <location>
        <begin position="529"/>
        <end position="555"/>
    </location>
</feature>
<accession>A0A1E7FNK0</accession>
<feature type="compositionally biased region" description="Polar residues" evidence="1">
    <location>
        <begin position="379"/>
        <end position="390"/>
    </location>
</feature>
<keyword evidence="4" id="KW-1185">Reference proteome</keyword>
<dbReference type="KEGG" id="fcy:FRACYDRAFT_235796"/>
<feature type="compositionally biased region" description="Polar residues" evidence="1">
    <location>
        <begin position="1"/>
        <end position="26"/>
    </location>
</feature>
<gene>
    <name evidence="3" type="ORF">FRACYDRAFT_235796</name>
</gene>
<feature type="compositionally biased region" description="Basic and acidic residues" evidence="1">
    <location>
        <begin position="303"/>
        <end position="319"/>
    </location>
</feature>
<evidence type="ECO:0000256" key="1">
    <source>
        <dbReference type="SAM" id="MobiDB-lite"/>
    </source>
</evidence>
<evidence type="ECO:0000313" key="4">
    <source>
        <dbReference type="Proteomes" id="UP000095751"/>
    </source>
</evidence>
<feature type="region of interest" description="Disordered" evidence="1">
    <location>
        <begin position="379"/>
        <end position="442"/>
    </location>
</feature>
<sequence length="611" mass="68034">MMSTNDNNSYNDQDNGTYESTTLTPSVSPPQRPKNYKECQHSQNENEPWNDAVVTVAPIGFLYSVETTTETTTDLSPLSLEAKEAIMSSVSAAIIESIYEYDCPLLQQRALSLLSSRSRRRRMEIQSISSPENGHVWLGECISSETADEGGNGNYIEHINADMKDFNVTITKMKFIDSDYFDLVDQDVLASLNSGLDDVSLAAAGTEQIGMTLFSKAAIPVMVILFVLAMAFCWCALMSCPAEAIFCKNKKKKKEEEFDEESEGKLHSKSTHHKPKAKDLRYTNAHPHKLSSRSSTMDVPRNSGRDGRISQKGKNDKDLPSSSYCSDDNSSKRQKNHNQEEDEVLSPSLEATLKDLTESELKSFGKASYAMNRRQTFSTIPMGNTSNTRGNRFLPIPTRRSRSQSMIHVVEASHPASDTETDNDKSGGSSNVSGLHDEHSWDSMGTEDKIDFVKVDYIQSVTSLFPSYFTSKDNRKETPSRNPPPAINLVERVTSCTSVNNQCLGDTEEMPASYNNTNNVVLNYNPGSSNPLRATQVPPVPTVSRSSSARMSTKKSAAYRDYISKKMLLRNHSLERNHSLDGSLYEDVPMEIGLKRSFVDERGKIREMVAL</sequence>
<organism evidence="3 4">
    <name type="scientific">Fragilariopsis cylindrus CCMP1102</name>
    <dbReference type="NCBI Taxonomy" id="635003"/>
    <lineage>
        <taxon>Eukaryota</taxon>
        <taxon>Sar</taxon>
        <taxon>Stramenopiles</taxon>
        <taxon>Ochrophyta</taxon>
        <taxon>Bacillariophyta</taxon>
        <taxon>Bacillariophyceae</taxon>
        <taxon>Bacillariophycidae</taxon>
        <taxon>Bacillariales</taxon>
        <taxon>Bacillariaceae</taxon>
        <taxon>Fragilariopsis</taxon>
    </lineage>
</organism>
<keyword evidence="2" id="KW-1133">Transmembrane helix</keyword>
<evidence type="ECO:0000313" key="3">
    <source>
        <dbReference type="EMBL" id="OEU19740.1"/>
    </source>
</evidence>
<feature type="compositionally biased region" description="Basic residues" evidence="1">
    <location>
        <begin position="267"/>
        <end position="276"/>
    </location>
</feature>
<feature type="region of interest" description="Disordered" evidence="1">
    <location>
        <begin position="1"/>
        <end position="49"/>
    </location>
</feature>
<dbReference type="EMBL" id="KV784355">
    <property type="protein sequence ID" value="OEU19740.1"/>
    <property type="molecule type" value="Genomic_DNA"/>
</dbReference>
<name>A0A1E7FNK0_9STRA</name>
<reference evidence="3 4" key="1">
    <citation type="submission" date="2016-09" db="EMBL/GenBank/DDBJ databases">
        <title>Extensive genetic diversity and differential bi-allelic expression allows diatom success in the polar Southern Ocean.</title>
        <authorList>
            <consortium name="DOE Joint Genome Institute"/>
            <person name="Mock T."/>
            <person name="Otillar R.P."/>
            <person name="Strauss J."/>
            <person name="Dupont C."/>
            <person name="Frickenhaus S."/>
            <person name="Maumus F."/>
            <person name="Mcmullan M."/>
            <person name="Sanges R."/>
            <person name="Schmutz J."/>
            <person name="Toseland A."/>
            <person name="Valas R."/>
            <person name="Veluchamy A."/>
            <person name="Ward B.J."/>
            <person name="Allen A."/>
            <person name="Barry K."/>
            <person name="Falciatore A."/>
            <person name="Ferrante M."/>
            <person name="Fortunato A.E."/>
            <person name="Gloeckner G."/>
            <person name="Gruber A."/>
            <person name="Hipkin R."/>
            <person name="Janech M."/>
            <person name="Kroth P."/>
            <person name="Leese F."/>
            <person name="Lindquist E."/>
            <person name="Lyon B.R."/>
            <person name="Martin J."/>
            <person name="Mayer C."/>
            <person name="Parker M."/>
            <person name="Quesneville H."/>
            <person name="Raymond J."/>
            <person name="Uhlig C."/>
            <person name="Valentin K.U."/>
            <person name="Worden A.Z."/>
            <person name="Armbrust E.V."/>
            <person name="Bowler C."/>
            <person name="Green B."/>
            <person name="Moulton V."/>
            <person name="Van Oosterhout C."/>
            <person name="Grigoriev I."/>
        </authorList>
    </citation>
    <scope>NUCLEOTIDE SEQUENCE [LARGE SCALE GENOMIC DNA]</scope>
    <source>
        <strain evidence="3 4">CCMP1102</strain>
    </source>
</reference>
<feature type="region of interest" description="Disordered" evidence="1">
    <location>
        <begin position="258"/>
        <end position="348"/>
    </location>
</feature>
<protein>
    <submittedName>
        <fullName evidence="3">Uncharacterized protein</fullName>
    </submittedName>
</protein>
<feature type="transmembrane region" description="Helical" evidence="2">
    <location>
        <begin position="217"/>
        <end position="239"/>
    </location>
</feature>